<keyword evidence="7" id="KW-1185">Reference proteome</keyword>
<evidence type="ECO:0000259" key="5">
    <source>
        <dbReference type="PROSITE" id="PS50048"/>
    </source>
</evidence>
<evidence type="ECO:0000256" key="4">
    <source>
        <dbReference type="SAM" id="Coils"/>
    </source>
</evidence>
<dbReference type="GO" id="GO:0008270">
    <property type="term" value="F:zinc ion binding"/>
    <property type="evidence" value="ECO:0007669"/>
    <property type="project" value="InterPro"/>
</dbReference>
<dbReference type="CDD" id="cd00067">
    <property type="entry name" value="GAL4"/>
    <property type="match status" value="1"/>
</dbReference>
<evidence type="ECO:0000256" key="1">
    <source>
        <dbReference type="ARBA" id="ARBA00004123"/>
    </source>
</evidence>
<dbReference type="CDD" id="cd12148">
    <property type="entry name" value="fungal_TF_MHR"/>
    <property type="match status" value="1"/>
</dbReference>
<keyword evidence="2" id="KW-0479">Metal-binding</keyword>
<protein>
    <submittedName>
        <fullName evidence="6">Fungal-specific transcription factor domain-containing protein</fullName>
    </submittedName>
</protein>
<dbReference type="STRING" id="68775.A0A5C3M9X2"/>
<name>A0A5C3M9X2_9AGAR</name>
<dbReference type="GO" id="GO:0000981">
    <property type="term" value="F:DNA-binding transcription factor activity, RNA polymerase II-specific"/>
    <property type="evidence" value="ECO:0007669"/>
    <property type="project" value="InterPro"/>
</dbReference>
<keyword evidence="4" id="KW-0175">Coiled coil</keyword>
<dbReference type="PANTHER" id="PTHR31001">
    <property type="entry name" value="UNCHARACTERIZED TRANSCRIPTIONAL REGULATORY PROTEIN"/>
    <property type="match status" value="1"/>
</dbReference>
<comment type="subcellular location">
    <subcellularLocation>
        <location evidence="1">Nucleus</location>
    </subcellularLocation>
</comment>
<dbReference type="OrthoDB" id="424974at2759"/>
<dbReference type="GO" id="GO:0006351">
    <property type="term" value="P:DNA-templated transcription"/>
    <property type="evidence" value="ECO:0007669"/>
    <property type="project" value="InterPro"/>
</dbReference>
<evidence type="ECO:0000313" key="6">
    <source>
        <dbReference type="EMBL" id="TFK42264.1"/>
    </source>
</evidence>
<keyword evidence="3" id="KW-0539">Nucleus</keyword>
<dbReference type="AlphaFoldDB" id="A0A5C3M9X2"/>
<dbReference type="GO" id="GO:0005634">
    <property type="term" value="C:nucleus"/>
    <property type="evidence" value="ECO:0007669"/>
    <property type="project" value="UniProtKB-SubCell"/>
</dbReference>
<dbReference type="Proteomes" id="UP000308652">
    <property type="component" value="Unassembled WGS sequence"/>
</dbReference>
<dbReference type="InterPro" id="IPR050613">
    <property type="entry name" value="Sec_Metabolite_Reg"/>
</dbReference>
<dbReference type="PANTHER" id="PTHR31001:SF56">
    <property type="entry name" value="ZN(2)-C6 FUNGAL-TYPE DOMAIN-CONTAINING PROTEIN"/>
    <property type="match status" value="1"/>
</dbReference>
<sequence>MGPAGKEKEEKTKRRPGRVPTSCAECRRLKLRCDRNVPCGKCISRGCTTICPDGELVPVKGHKLVLSGTEELHNQIDNLCNRIRQLEDALRTMQESVSDEPHPLLRDDALQLNADLGTSSSILNNNFSSRNRSPPIPFLNLKESVFNATHELRSEDESSVIDAFGTLSIGQYGVSSFLGKTARSEYLIHAPAKEESEDKLCYSRLSQRMKDSALACEPTDPSLREEVYSLLPPLSEAVRLCEIYLDHGKFLYIAISRTELFDEVLTKVYRVEAFDTCCHHSLALLFTIFALATLFDSTKPSCSIDAHEYYYLAKASLNFSPPFTDTTLACIQAMVHITQYLDLSGRDSIGSSSAWMYIGNAVRLGHKIGLHLNSTRWKLPDAEVSKRSRLFWHLITTDIWASFYLGRPPSISLSYIDCAMPQDVDNSTTPSQDTESNFAVWNWKFAILLHSIMATAFGPKQPPYPMILELDRKIRDFPIPEEWRPICPDLHPDADLGLSSHTVMRRWLILWAKESTLLNLHRAYFAQALHDAPPDLSRHRYIPSIISVYRSSWRILQSLRLAWKGTPQVISRLSLPWSNALSAAIALCVMITKAPGSNLSVPALVDIDDLLKLFEKAAPTSYSASNFLPFLKRLHGKAHEAFGRDQPYSEQQLTPEELDRLGGGTRLISKACHDGTEPPPLFQTYTAQHIDVSASKYNLLLDSHPSLSEQTVHPTIIEDMRNFGLGGRSDFIATQPFYDLPTASDVAVSQQYFRPSQEMYTGYCPQQAHPESAFPHSAPMSTGVEFEDNQLVLDATWQSLVEELGFN</sequence>
<evidence type="ECO:0000256" key="2">
    <source>
        <dbReference type="ARBA" id="ARBA00022723"/>
    </source>
</evidence>
<gene>
    <name evidence="6" type="ORF">BDQ12DRAFT_732959</name>
</gene>
<dbReference type="Gene3D" id="4.10.240.10">
    <property type="entry name" value="Zn(2)-C6 fungal-type DNA-binding domain"/>
    <property type="match status" value="1"/>
</dbReference>
<dbReference type="SMART" id="SM00066">
    <property type="entry name" value="GAL4"/>
    <property type="match status" value="1"/>
</dbReference>
<evidence type="ECO:0000313" key="7">
    <source>
        <dbReference type="Proteomes" id="UP000308652"/>
    </source>
</evidence>
<organism evidence="6 7">
    <name type="scientific">Crucibulum laeve</name>
    <dbReference type="NCBI Taxonomy" id="68775"/>
    <lineage>
        <taxon>Eukaryota</taxon>
        <taxon>Fungi</taxon>
        <taxon>Dikarya</taxon>
        <taxon>Basidiomycota</taxon>
        <taxon>Agaricomycotina</taxon>
        <taxon>Agaricomycetes</taxon>
        <taxon>Agaricomycetidae</taxon>
        <taxon>Agaricales</taxon>
        <taxon>Agaricineae</taxon>
        <taxon>Nidulariaceae</taxon>
        <taxon>Crucibulum</taxon>
    </lineage>
</organism>
<accession>A0A5C3M9X2</accession>
<dbReference type="InterPro" id="IPR036864">
    <property type="entry name" value="Zn2-C6_fun-type_DNA-bd_sf"/>
</dbReference>
<dbReference type="PROSITE" id="PS50048">
    <property type="entry name" value="ZN2_CY6_FUNGAL_2"/>
    <property type="match status" value="1"/>
</dbReference>
<evidence type="ECO:0000256" key="3">
    <source>
        <dbReference type="ARBA" id="ARBA00023242"/>
    </source>
</evidence>
<dbReference type="GO" id="GO:0003677">
    <property type="term" value="F:DNA binding"/>
    <property type="evidence" value="ECO:0007669"/>
    <property type="project" value="InterPro"/>
</dbReference>
<dbReference type="SMART" id="SM00906">
    <property type="entry name" value="Fungal_trans"/>
    <property type="match status" value="1"/>
</dbReference>
<dbReference type="InterPro" id="IPR007219">
    <property type="entry name" value="XnlR_reg_dom"/>
</dbReference>
<feature type="coiled-coil region" evidence="4">
    <location>
        <begin position="69"/>
        <end position="96"/>
    </location>
</feature>
<dbReference type="PROSITE" id="PS00463">
    <property type="entry name" value="ZN2_CY6_FUNGAL_1"/>
    <property type="match status" value="1"/>
</dbReference>
<dbReference type="InterPro" id="IPR001138">
    <property type="entry name" value="Zn2Cys6_DnaBD"/>
</dbReference>
<dbReference type="SUPFAM" id="SSF57701">
    <property type="entry name" value="Zn2/Cys6 DNA-binding domain"/>
    <property type="match status" value="1"/>
</dbReference>
<dbReference type="EMBL" id="ML213593">
    <property type="protein sequence ID" value="TFK42264.1"/>
    <property type="molecule type" value="Genomic_DNA"/>
</dbReference>
<dbReference type="Pfam" id="PF04082">
    <property type="entry name" value="Fungal_trans"/>
    <property type="match status" value="1"/>
</dbReference>
<reference evidence="6 7" key="1">
    <citation type="journal article" date="2019" name="Nat. Ecol. Evol.">
        <title>Megaphylogeny resolves global patterns of mushroom evolution.</title>
        <authorList>
            <person name="Varga T."/>
            <person name="Krizsan K."/>
            <person name="Foldi C."/>
            <person name="Dima B."/>
            <person name="Sanchez-Garcia M."/>
            <person name="Sanchez-Ramirez S."/>
            <person name="Szollosi G.J."/>
            <person name="Szarkandi J.G."/>
            <person name="Papp V."/>
            <person name="Albert L."/>
            <person name="Andreopoulos W."/>
            <person name="Angelini C."/>
            <person name="Antonin V."/>
            <person name="Barry K.W."/>
            <person name="Bougher N.L."/>
            <person name="Buchanan P."/>
            <person name="Buyck B."/>
            <person name="Bense V."/>
            <person name="Catcheside P."/>
            <person name="Chovatia M."/>
            <person name="Cooper J."/>
            <person name="Damon W."/>
            <person name="Desjardin D."/>
            <person name="Finy P."/>
            <person name="Geml J."/>
            <person name="Haridas S."/>
            <person name="Hughes K."/>
            <person name="Justo A."/>
            <person name="Karasinski D."/>
            <person name="Kautmanova I."/>
            <person name="Kiss B."/>
            <person name="Kocsube S."/>
            <person name="Kotiranta H."/>
            <person name="LaButti K.M."/>
            <person name="Lechner B.E."/>
            <person name="Liimatainen K."/>
            <person name="Lipzen A."/>
            <person name="Lukacs Z."/>
            <person name="Mihaltcheva S."/>
            <person name="Morgado L.N."/>
            <person name="Niskanen T."/>
            <person name="Noordeloos M.E."/>
            <person name="Ohm R.A."/>
            <person name="Ortiz-Santana B."/>
            <person name="Ovrebo C."/>
            <person name="Racz N."/>
            <person name="Riley R."/>
            <person name="Savchenko A."/>
            <person name="Shiryaev A."/>
            <person name="Soop K."/>
            <person name="Spirin V."/>
            <person name="Szebenyi C."/>
            <person name="Tomsovsky M."/>
            <person name="Tulloss R.E."/>
            <person name="Uehling J."/>
            <person name="Grigoriev I.V."/>
            <person name="Vagvolgyi C."/>
            <person name="Papp T."/>
            <person name="Martin F.M."/>
            <person name="Miettinen O."/>
            <person name="Hibbett D.S."/>
            <person name="Nagy L.G."/>
        </authorList>
    </citation>
    <scope>NUCLEOTIDE SEQUENCE [LARGE SCALE GENOMIC DNA]</scope>
    <source>
        <strain evidence="6 7">CBS 166.37</strain>
    </source>
</reference>
<proteinExistence type="predicted"/>
<feature type="domain" description="Zn(2)-C6 fungal-type" evidence="5">
    <location>
        <begin position="22"/>
        <end position="51"/>
    </location>
</feature>